<dbReference type="PANTHER" id="PTHR46386:SF11">
    <property type="entry name" value="AUTOIMMUNE REGULATOR"/>
    <property type="match status" value="1"/>
</dbReference>
<organism evidence="6 7">
    <name type="scientific">Takifugu rubripes</name>
    <name type="common">Japanese pufferfish</name>
    <name type="synonym">Fugu rubripes</name>
    <dbReference type="NCBI Taxonomy" id="31033"/>
    <lineage>
        <taxon>Eukaryota</taxon>
        <taxon>Metazoa</taxon>
        <taxon>Chordata</taxon>
        <taxon>Craniata</taxon>
        <taxon>Vertebrata</taxon>
        <taxon>Euteleostomi</taxon>
        <taxon>Actinopterygii</taxon>
        <taxon>Neopterygii</taxon>
        <taxon>Teleostei</taxon>
        <taxon>Neoteleostei</taxon>
        <taxon>Acanthomorphata</taxon>
        <taxon>Eupercaria</taxon>
        <taxon>Tetraodontiformes</taxon>
        <taxon>Tetradontoidea</taxon>
        <taxon>Tetraodontidae</taxon>
        <taxon>Takifugu</taxon>
    </lineage>
</organism>
<sequence length="347" mass="38115">MASDFRDTNLRSLLRQLRTDIAMAVDDSFPLVFGLKRTDVLFSQDTLEKESREGIHKAMYSLLSWVLEQRRSIIRAFWSNLSKDYNLDSYPKLHKLIANLPCSTFARANIGLHYNSSVGLNPLIAVNRGFFHSAGMSDMYSATGAQMGSASVQKAHTSSSSSVSSTKLPVKHEASEKIHIKQVFGSDEKTSGEYLCFVYLAPSEETKRASKAVESIFHHKGEPLTDGVEHPHCLHPAHVNDDECAACKDGGELICCDGCPQAFHLTCLDPPLTSIPRFITSVANLFHHSLLFCIQCSGGELLSVTEECGVCRQAEGALTRCLQCLGTKTRKKALMICVIVSLGSNIV</sequence>
<dbReference type="InParanoid" id="H2SFL4"/>
<evidence type="ECO:0000259" key="5">
    <source>
        <dbReference type="PROSITE" id="PS51414"/>
    </source>
</evidence>
<dbReference type="GO" id="GO:0005737">
    <property type="term" value="C:cytoplasm"/>
    <property type="evidence" value="ECO:0007669"/>
    <property type="project" value="InterPro"/>
</dbReference>
<reference evidence="6" key="3">
    <citation type="submission" date="2025-09" db="UniProtKB">
        <authorList>
            <consortium name="Ensembl"/>
        </authorList>
    </citation>
    <scope>IDENTIFICATION</scope>
</reference>
<evidence type="ECO:0000313" key="6">
    <source>
        <dbReference type="Ensembl" id="ENSTRUP00000011195.3"/>
    </source>
</evidence>
<dbReference type="InterPro" id="IPR019787">
    <property type="entry name" value="Znf_PHD-finger"/>
</dbReference>
<dbReference type="Ensembl" id="ENSTRUT00000011255.3">
    <property type="protein sequence ID" value="ENSTRUP00000011195.3"/>
    <property type="gene ID" value="ENSTRUG00000004715.3"/>
</dbReference>
<dbReference type="InterPro" id="IPR011011">
    <property type="entry name" value="Znf_FYVE_PHD"/>
</dbReference>
<dbReference type="Gene3D" id="3.30.40.10">
    <property type="entry name" value="Zinc/RING finger domain, C3HC4 (zinc finger)"/>
    <property type="match status" value="1"/>
</dbReference>
<evidence type="ECO:0000256" key="1">
    <source>
        <dbReference type="ARBA" id="ARBA00022723"/>
    </source>
</evidence>
<dbReference type="OMA" id="GSQGCYQ"/>
<dbReference type="GO" id="GO:0008270">
    <property type="term" value="F:zinc ion binding"/>
    <property type="evidence" value="ECO:0007669"/>
    <property type="project" value="UniProtKB-KW"/>
</dbReference>
<dbReference type="GO" id="GO:0006959">
    <property type="term" value="P:humoral immune response"/>
    <property type="evidence" value="ECO:0007669"/>
    <property type="project" value="InterPro"/>
</dbReference>
<dbReference type="STRING" id="31033.ENSTRUP00000011195"/>
<dbReference type="SMART" id="SM00249">
    <property type="entry name" value="PHD"/>
    <property type="match status" value="1"/>
</dbReference>
<dbReference type="InterPro" id="IPR008087">
    <property type="entry name" value="AIRE"/>
</dbReference>
<dbReference type="GO" id="GO:0045182">
    <property type="term" value="F:translation regulator activity"/>
    <property type="evidence" value="ECO:0007669"/>
    <property type="project" value="InterPro"/>
</dbReference>
<reference evidence="6" key="2">
    <citation type="submission" date="2025-08" db="UniProtKB">
        <authorList>
            <consortium name="Ensembl"/>
        </authorList>
    </citation>
    <scope>IDENTIFICATION</scope>
</reference>
<dbReference type="Pfam" id="PF03172">
    <property type="entry name" value="HSR"/>
    <property type="match status" value="1"/>
</dbReference>
<dbReference type="AlphaFoldDB" id="H2SFL4"/>
<protein>
    <submittedName>
        <fullName evidence="6">Autoimmune regulator</fullName>
    </submittedName>
</protein>
<dbReference type="GeneTree" id="ENSGT00940000161104"/>
<dbReference type="InterPro" id="IPR004865">
    <property type="entry name" value="HSR_dom"/>
</dbReference>
<evidence type="ECO:0000313" key="7">
    <source>
        <dbReference type="Proteomes" id="UP000005226"/>
    </source>
</evidence>
<proteinExistence type="predicted"/>
<dbReference type="PROSITE" id="PS01359">
    <property type="entry name" value="ZF_PHD_1"/>
    <property type="match status" value="1"/>
</dbReference>
<keyword evidence="2" id="KW-0863">Zinc-finger</keyword>
<dbReference type="PRINTS" id="PR01711">
    <property type="entry name" value="AIREGULATOR"/>
</dbReference>
<evidence type="ECO:0000256" key="3">
    <source>
        <dbReference type="ARBA" id="ARBA00022833"/>
    </source>
</evidence>
<keyword evidence="7" id="KW-1185">Reference proteome</keyword>
<dbReference type="Pfam" id="PF00628">
    <property type="entry name" value="PHD"/>
    <property type="match status" value="1"/>
</dbReference>
<name>H2SFL4_TAKRU</name>
<keyword evidence="4" id="KW-0238">DNA-binding</keyword>
<accession>H2SFL4</accession>
<dbReference type="CDD" id="cd15539">
    <property type="entry name" value="PHD1_AIRE"/>
    <property type="match status" value="1"/>
</dbReference>
<evidence type="ECO:0000256" key="2">
    <source>
        <dbReference type="ARBA" id="ARBA00022771"/>
    </source>
</evidence>
<dbReference type="Proteomes" id="UP000005226">
    <property type="component" value="Chromosome 22"/>
</dbReference>
<dbReference type="eggNOG" id="KOG0383">
    <property type="taxonomic scope" value="Eukaryota"/>
</dbReference>
<dbReference type="PANTHER" id="PTHR46386">
    <property type="entry name" value="NUCLEAR BODY PROTEIN SP140"/>
    <property type="match status" value="1"/>
</dbReference>
<dbReference type="InterPro" id="IPR043563">
    <property type="entry name" value="Sp110/Sp140/Sp140L-like"/>
</dbReference>
<dbReference type="InterPro" id="IPR001965">
    <property type="entry name" value="Znf_PHD"/>
</dbReference>
<evidence type="ECO:0000256" key="4">
    <source>
        <dbReference type="ARBA" id="ARBA00023125"/>
    </source>
</evidence>
<dbReference type="InterPro" id="IPR019786">
    <property type="entry name" value="Zinc_finger_PHD-type_CS"/>
</dbReference>
<keyword evidence="3" id="KW-0862">Zinc</keyword>
<dbReference type="GO" id="GO:0000981">
    <property type="term" value="F:DNA-binding transcription factor activity, RNA polymerase II-specific"/>
    <property type="evidence" value="ECO:0007669"/>
    <property type="project" value="TreeGrafter"/>
</dbReference>
<dbReference type="GO" id="GO:0003677">
    <property type="term" value="F:DNA binding"/>
    <property type="evidence" value="ECO:0007669"/>
    <property type="project" value="UniProtKB-KW"/>
</dbReference>
<dbReference type="GO" id="GO:0005634">
    <property type="term" value="C:nucleus"/>
    <property type="evidence" value="ECO:0007669"/>
    <property type="project" value="InterPro"/>
</dbReference>
<keyword evidence="1" id="KW-0479">Metal-binding</keyword>
<dbReference type="SUPFAM" id="SSF57903">
    <property type="entry name" value="FYVE/PHD zinc finger"/>
    <property type="match status" value="1"/>
</dbReference>
<feature type="domain" description="HSR" evidence="5">
    <location>
        <begin position="1"/>
        <end position="105"/>
    </location>
</feature>
<dbReference type="InterPro" id="IPR013083">
    <property type="entry name" value="Znf_RING/FYVE/PHD"/>
</dbReference>
<reference evidence="6 7" key="1">
    <citation type="journal article" date="2011" name="Genome Biol. Evol.">
        <title>Integration of the genetic map and genome assembly of fugu facilitates insights into distinct features of genome evolution in teleosts and mammals.</title>
        <authorList>
            <person name="Kai W."/>
            <person name="Kikuchi K."/>
            <person name="Tohari S."/>
            <person name="Chew A.K."/>
            <person name="Tay A."/>
            <person name="Fujiwara A."/>
            <person name="Hosoya S."/>
            <person name="Suetake H."/>
            <person name="Naruse K."/>
            <person name="Brenner S."/>
            <person name="Suzuki Y."/>
            <person name="Venkatesh B."/>
        </authorList>
    </citation>
    <scope>NUCLEOTIDE SEQUENCE [LARGE SCALE GENOMIC DNA]</scope>
</reference>
<dbReference type="PROSITE" id="PS51414">
    <property type="entry name" value="HSR"/>
    <property type="match status" value="1"/>
</dbReference>